<evidence type="ECO:0000313" key="2">
    <source>
        <dbReference type="EMBL" id="OBX51107.1"/>
    </source>
</evidence>
<dbReference type="PANTHER" id="PTHR36173">
    <property type="entry name" value="RIBONUCLEASE VAPC16-RELATED"/>
    <property type="match status" value="1"/>
</dbReference>
<evidence type="ECO:0000313" key="3">
    <source>
        <dbReference type="Proteomes" id="UP000092671"/>
    </source>
</evidence>
<dbReference type="PANTHER" id="PTHR36173:SF2">
    <property type="entry name" value="RIBONUCLEASE VAPC16"/>
    <property type="match status" value="1"/>
</dbReference>
<organism evidence="2 3">
    <name type="scientific">Moraxella nonliquefaciens</name>
    <dbReference type="NCBI Taxonomy" id="478"/>
    <lineage>
        <taxon>Bacteria</taxon>
        <taxon>Pseudomonadati</taxon>
        <taxon>Pseudomonadota</taxon>
        <taxon>Gammaproteobacteria</taxon>
        <taxon>Moraxellales</taxon>
        <taxon>Moraxellaceae</taxon>
        <taxon>Moraxella</taxon>
    </lineage>
</organism>
<dbReference type="InterPro" id="IPR029060">
    <property type="entry name" value="PIN-like_dom_sf"/>
</dbReference>
<accession>A0A1B8PKJ4</accession>
<feature type="domain" description="PIN" evidence="1">
    <location>
        <begin position="5"/>
        <end position="123"/>
    </location>
</feature>
<dbReference type="EMBL" id="LZDN01000007">
    <property type="protein sequence ID" value="OBX51107.1"/>
    <property type="molecule type" value="Genomic_DNA"/>
</dbReference>
<dbReference type="InterPro" id="IPR041705">
    <property type="entry name" value="PIN_Sll0205"/>
</dbReference>
<gene>
    <name evidence="2" type="ORF">A9Z60_07955</name>
</gene>
<sequence length="130" mass="15040">MVKRYLLDTHILLWYYTEPEKLSKTAIDILTNDDNQIYVSSASVWGMATKHRKGKLGKAQKILENFETLMIDADFKPLSVNWRHAKLSGEYALNHADPFDRMLVAQTQIEQLILISCDDEINAFPIDVIW</sequence>
<reference evidence="2 3" key="1">
    <citation type="submission" date="2016-06" db="EMBL/GenBank/DDBJ databases">
        <title>Draft genome of Moraxella nonliquefaciens CCUG 60284.</title>
        <authorList>
            <person name="Salva-Serra F."/>
            <person name="Engstrom-Jakobsson H."/>
            <person name="Thorell K."/>
            <person name="Gonzales-Siles L."/>
            <person name="Karlsson R."/>
            <person name="Boulund F."/>
            <person name="Engstrand L."/>
            <person name="Kristiansson E."/>
            <person name="Moore E."/>
        </authorList>
    </citation>
    <scope>NUCLEOTIDE SEQUENCE [LARGE SCALE GENOMIC DNA]</scope>
    <source>
        <strain evidence="2 3">CCUG 60284</strain>
    </source>
</reference>
<dbReference type="InterPro" id="IPR052919">
    <property type="entry name" value="TA_system_RNase"/>
</dbReference>
<proteinExistence type="predicted"/>
<dbReference type="Proteomes" id="UP000092671">
    <property type="component" value="Unassembled WGS sequence"/>
</dbReference>
<dbReference type="AlphaFoldDB" id="A0A1B8PKJ4"/>
<dbReference type="InterPro" id="IPR002716">
    <property type="entry name" value="PIN_dom"/>
</dbReference>
<dbReference type="CDD" id="cd09872">
    <property type="entry name" value="PIN_Sll0205-like"/>
    <property type="match status" value="1"/>
</dbReference>
<comment type="caution">
    <text evidence="2">The sequence shown here is derived from an EMBL/GenBank/DDBJ whole genome shotgun (WGS) entry which is preliminary data.</text>
</comment>
<dbReference type="Gene3D" id="3.40.50.1010">
    <property type="entry name" value="5'-nuclease"/>
    <property type="match status" value="1"/>
</dbReference>
<dbReference type="Pfam" id="PF01850">
    <property type="entry name" value="PIN"/>
    <property type="match status" value="1"/>
</dbReference>
<evidence type="ECO:0000259" key="1">
    <source>
        <dbReference type="Pfam" id="PF01850"/>
    </source>
</evidence>
<protein>
    <recommendedName>
        <fullName evidence="1">PIN domain-containing protein</fullName>
    </recommendedName>
</protein>
<name>A0A1B8PKJ4_MORNO</name>
<dbReference type="SUPFAM" id="SSF88723">
    <property type="entry name" value="PIN domain-like"/>
    <property type="match status" value="1"/>
</dbReference>
<dbReference type="OrthoDB" id="9798990at2"/>